<evidence type="ECO:0008006" key="3">
    <source>
        <dbReference type="Google" id="ProtNLM"/>
    </source>
</evidence>
<evidence type="ECO:0000313" key="2">
    <source>
        <dbReference type="Proteomes" id="UP000198600"/>
    </source>
</evidence>
<dbReference type="RefSeq" id="WP_130909174.1">
    <property type="nucleotide sequence ID" value="NZ_LS483433.1"/>
</dbReference>
<reference evidence="2" key="1">
    <citation type="submission" date="2016-10" db="EMBL/GenBank/DDBJ databases">
        <authorList>
            <person name="Varghese N."/>
            <person name="Submissions S."/>
        </authorList>
    </citation>
    <scope>NUCLEOTIDE SEQUENCE [LARGE SCALE GENOMIC DNA]</scope>
    <source>
        <strain evidence="2">LMG 2223</strain>
    </source>
</reference>
<sequence length="388" mass="43959">MGDFTHADLKTHNCELKSDISHSIPYIDRHEWDGLTADDNFYNSYGWLASLEDAQGPTDFLTVYGSSGLLAGCALWAGEPEGPMFSTQALFPSMSEQWGNKFLWGGARRSTHNEVVCTQGVSRRNALRRFFYSAQTYAGERNLSGFLIPYMPLKRALEIVRYVPETHALLHSAEATMPVPRGGLAEMLGSWGSHERVRSKAEIAAFEKYGNRTRWLPLTSDLDESIATLITNNRSKYGSTQDRQWMIRNLQGQRKSGVIHSAIAVLAERENKVSAVTVFYKFGHSLHARYFGSDYTLADNDFRYFVLTYYLSLEYAAFHGFRKCCLSTSALEAKAKRGSVIEPLAVVVIPCKSPLGREAVENHNRFFYEDYERRFRSNLSADWKTITN</sequence>
<evidence type="ECO:0000313" key="1">
    <source>
        <dbReference type="EMBL" id="SDU88223.1"/>
    </source>
</evidence>
<proteinExistence type="predicted"/>
<accession>A0A1H2M4P2</accession>
<organism evidence="1 2">
    <name type="scientific">Pseudomonas mucidolens</name>
    <dbReference type="NCBI Taxonomy" id="46679"/>
    <lineage>
        <taxon>Bacteria</taxon>
        <taxon>Pseudomonadati</taxon>
        <taxon>Pseudomonadota</taxon>
        <taxon>Gammaproteobacteria</taxon>
        <taxon>Pseudomonadales</taxon>
        <taxon>Pseudomonadaceae</taxon>
        <taxon>Pseudomonas</taxon>
    </lineage>
</organism>
<protein>
    <recommendedName>
        <fullName evidence="3">Acetyltransferase (GNAT) domain-containing protein</fullName>
    </recommendedName>
</protein>
<name>A0A1H2M4P2_9PSED</name>
<dbReference type="AlphaFoldDB" id="A0A1H2M4P2"/>
<keyword evidence="2" id="KW-1185">Reference proteome</keyword>
<dbReference type="EMBL" id="LT629802">
    <property type="protein sequence ID" value="SDU88223.1"/>
    <property type="molecule type" value="Genomic_DNA"/>
</dbReference>
<dbReference type="STRING" id="46679.SAMN05216202_1028"/>
<dbReference type="OrthoDB" id="8181984at2"/>
<gene>
    <name evidence="1" type="ORF">SAMN05216202_1028</name>
</gene>
<dbReference type="Proteomes" id="UP000198600">
    <property type="component" value="Chromosome I"/>
</dbReference>